<name>A0A5S3X502_9GAMM</name>
<keyword evidence="1" id="KW-0472">Membrane</keyword>
<keyword evidence="1" id="KW-1133">Transmembrane helix</keyword>
<proteinExistence type="predicted"/>
<evidence type="ECO:0000313" key="2">
    <source>
        <dbReference type="EMBL" id="TMP39652.1"/>
    </source>
</evidence>
<evidence type="ECO:0000313" key="3">
    <source>
        <dbReference type="Proteomes" id="UP000306719"/>
    </source>
</evidence>
<dbReference type="OrthoDB" id="6305308at2"/>
<dbReference type="RefSeq" id="WP_138543543.1">
    <property type="nucleotide sequence ID" value="NZ_PNCJ01000005.1"/>
</dbReference>
<organism evidence="2 3">
    <name type="scientific">Pseudoalteromonas rubra</name>
    <dbReference type="NCBI Taxonomy" id="43658"/>
    <lineage>
        <taxon>Bacteria</taxon>
        <taxon>Pseudomonadati</taxon>
        <taxon>Pseudomonadota</taxon>
        <taxon>Gammaproteobacteria</taxon>
        <taxon>Alteromonadales</taxon>
        <taxon>Pseudoalteromonadaceae</taxon>
        <taxon>Pseudoalteromonas</taxon>
    </lineage>
</organism>
<comment type="caution">
    <text evidence="2">The sequence shown here is derived from an EMBL/GenBank/DDBJ whole genome shotgun (WGS) entry which is preliminary data.</text>
</comment>
<keyword evidence="1" id="KW-0812">Transmembrane</keyword>
<accession>A0A5S3X502</accession>
<feature type="transmembrane region" description="Helical" evidence="1">
    <location>
        <begin position="42"/>
        <end position="65"/>
    </location>
</feature>
<feature type="transmembrane region" description="Helical" evidence="1">
    <location>
        <begin position="7"/>
        <end position="30"/>
    </location>
</feature>
<gene>
    <name evidence="2" type="ORF">CWB98_03430</name>
</gene>
<dbReference type="EMBL" id="PNCJ01000005">
    <property type="protein sequence ID" value="TMP39652.1"/>
    <property type="molecule type" value="Genomic_DNA"/>
</dbReference>
<reference evidence="3" key="2">
    <citation type="submission" date="2019-06" db="EMBL/GenBank/DDBJ databases">
        <title>Co-occurence of chitin degradation, pigmentation and bioactivity in marine Pseudoalteromonas.</title>
        <authorList>
            <person name="Sonnenschein E.C."/>
            <person name="Bech P.K."/>
        </authorList>
    </citation>
    <scope>NUCLEOTIDE SEQUENCE [LARGE SCALE GENOMIC DNA]</scope>
    <source>
        <strain evidence="3">S2599</strain>
    </source>
</reference>
<dbReference type="Proteomes" id="UP000306719">
    <property type="component" value="Unassembled WGS sequence"/>
</dbReference>
<evidence type="ECO:0000256" key="1">
    <source>
        <dbReference type="SAM" id="Phobius"/>
    </source>
</evidence>
<protein>
    <recommendedName>
        <fullName evidence="4">Orphan protein</fullName>
    </recommendedName>
</protein>
<reference evidence="2 3" key="1">
    <citation type="submission" date="2018-01" db="EMBL/GenBank/DDBJ databases">
        <authorList>
            <person name="Paulsen S."/>
            <person name="Gram L.K."/>
        </authorList>
    </citation>
    <scope>NUCLEOTIDE SEQUENCE [LARGE SCALE GENOMIC DNA]</scope>
    <source>
        <strain evidence="2 3">S2599</strain>
    </source>
</reference>
<sequence>MKHYRRALPYANQCLLLSLIGFMLAIMASYSFDQYLSLSTQIAAHISTIIFATTLKVSYVVRCFCQYNLGQEVR</sequence>
<dbReference type="AlphaFoldDB" id="A0A5S3X502"/>
<evidence type="ECO:0008006" key="4">
    <source>
        <dbReference type="Google" id="ProtNLM"/>
    </source>
</evidence>